<dbReference type="Proteomes" id="UP001632038">
    <property type="component" value="Unassembled WGS sequence"/>
</dbReference>
<evidence type="ECO:0000256" key="2">
    <source>
        <dbReference type="ARBA" id="ARBA00023125"/>
    </source>
</evidence>
<evidence type="ECO:0000256" key="4">
    <source>
        <dbReference type="PIRNR" id="PIRNR016021"/>
    </source>
</evidence>
<dbReference type="SUPFAM" id="SSF117856">
    <property type="entry name" value="AF0104/ALDC/Ptd012-like"/>
    <property type="match status" value="1"/>
</dbReference>
<dbReference type="Pfam" id="PF03479">
    <property type="entry name" value="PCC"/>
    <property type="match status" value="1"/>
</dbReference>
<dbReference type="EMBL" id="JAVIJP010000005">
    <property type="protein sequence ID" value="KAL3652166.1"/>
    <property type="molecule type" value="Genomic_DNA"/>
</dbReference>
<accession>A0ABD3EG58</accession>
<keyword evidence="1 4" id="KW-0805">Transcription regulation</keyword>
<gene>
    <name evidence="7" type="ORF">CASFOL_001847</name>
</gene>
<dbReference type="InterPro" id="IPR005175">
    <property type="entry name" value="PPC_dom"/>
</dbReference>
<evidence type="ECO:0000313" key="7">
    <source>
        <dbReference type="EMBL" id="KAL3652166.1"/>
    </source>
</evidence>
<evidence type="ECO:0000259" key="6">
    <source>
        <dbReference type="PROSITE" id="PS51742"/>
    </source>
</evidence>
<dbReference type="PANTHER" id="PTHR31100">
    <property type="entry name" value="AT-HOOK MOTIF NUCLEAR-LOCALIZED PROTEIN 15"/>
    <property type="match status" value="1"/>
</dbReference>
<feature type="compositionally biased region" description="Low complexity" evidence="5">
    <location>
        <begin position="40"/>
        <end position="56"/>
    </location>
</feature>
<dbReference type="GO" id="GO:0005634">
    <property type="term" value="C:nucleus"/>
    <property type="evidence" value="ECO:0007669"/>
    <property type="project" value="UniProtKB-SubCell"/>
</dbReference>
<evidence type="ECO:0000256" key="3">
    <source>
        <dbReference type="ARBA" id="ARBA00023163"/>
    </source>
</evidence>
<reference evidence="8" key="1">
    <citation type="journal article" date="2024" name="IScience">
        <title>Strigolactones Initiate the Formation of Haustorium-like Structures in Castilleja.</title>
        <authorList>
            <person name="Buerger M."/>
            <person name="Peterson D."/>
            <person name="Chory J."/>
        </authorList>
    </citation>
    <scope>NUCLEOTIDE SEQUENCE [LARGE SCALE GENOMIC DNA]</scope>
</reference>
<sequence length="257" mass="27267">MGSRWWAENQENNNRNPNQNTEEKVNEGQNLSSDFELTDPSSSSARRSRGRPAGSKNKPKPPIIIAKETPNSLRSHLFEVANATDISECISTFARRRNCGVSVLSGSGAVTDVTLCQPSAPSGIITLQGRFEILSLSGAFLPEPSPMGTARLMVYLAGGQGQVVGGVVAGALMATGPVMVVAATFSNAVYERLPLVDDVAPGGDQGMQLPETRNGGLGGEESKTHLYNNSMPPNLIVSGQMTNDVFWAPQPCPPPPY</sequence>
<organism evidence="7 8">
    <name type="scientific">Castilleja foliolosa</name>
    <dbReference type="NCBI Taxonomy" id="1961234"/>
    <lineage>
        <taxon>Eukaryota</taxon>
        <taxon>Viridiplantae</taxon>
        <taxon>Streptophyta</taxon>
        <taxon>Embryophyta</taxon>
        <taxon>Tracheophyta</taxon>
        <taxon>Spermatophyta</taxon>
        <taxon>Magnoliopsida</taxon>
        <taxon>eudicotyledons</taxon>
        <taxon>Gunneridae</taxon>
        <taxon>Pentapetalae</taxon>
        <taxon>asterids</taxon>
        <taxon>lamiids</taxon>
        <taxon>Lamiales</taxon>
        <taxon>Orobanchaceae</taxon>
        <taxon>Pedicularideae</taxon>
        <taxon>Castillejinae</taxon>
        <taxon>Castilleja</taxon>
    </lineage>
</organism>
<dbReference type="PROSITE" id="PS51742">
    <property type="entry name" value="PPC"/>
    <property type="match status" value="1"/>
</dbReference>
<feature type="compositionally biased region" description="Low complexity" evidence="5">
    <location>
        <begin position="8"/>
        <end position="20"/>
    </location>
</feature>
<protein>
    <recommendedName>
        <fullName evidence="4">AT-hook motif nuclear-localized protein</fullName>
    </recommendedName>
</protein>
<dbReference type="CDD" id="cd11378">
    <property type="entry name" value="DUF296"/>
    <property type="match status" value="1"/>
</dbReference>
<dbReference type="PANTHER" id="PTHR31100:SF14">
    <property type="entry name" value="AT-HOOK MOTIF NUCLEAR-LOCALIZED PROTEIN 15"/>
    <property type="match status" value="1"/>
</dbReference>
<feature type="region of interest" description="Disordered" evidence="5">
    <location>
        <begin position="201"/>
        <end position="220"/>
    </location>
</feature>
<dbReference type="Gene3D" id="3.30.1330.80">
    <property type="entry name" value="Hypothetical protein, similar to alpha- acetolactate decarboxylase, domain 2"/>
    <property type="match status" value="1"/>
</dbReference>
<proteinExistence type="predicted"/>
<evidence type="ECO:0000256" key="1">
    <source>
        <dbReference type="ARBA" id="ARBA00023015"/>
    </source>
</evidence>
<evidence type="ECO:0000313" key="8">
    <source>
        <dbReference type="Proteomes" id="UP001632038"/>
    </source>
</evidence>
<feature type="domain" description="PPC" evidence="6">
    <location>
        <begin position="70"/>
        <end position="206"/>
    </location>
</feature>
<comment type="function">
    <text evidence="4">Transcription factor that specifically binds AT-rich DNA sequences related to the nuclear matrix attachment regions (MARs).</text>
</comment>
<comment type="subcellular location">
    <subcellularLocation>
        <location evidence="4">Nucleus</location>
    </subcellularLocation>
</comment>
<dbReference type="AlphaFoldDB" id="A0ABD3EG58"/>
<keyword evidence="8" id="KW-1185">Reference proteome</keyword>
<keyword evidence="2 4" id="KW-0238">DNA-binding</keyword>
<keyword evidence="3 4" id="KW-0804">Transcription</keyword>
<dbReference type="GO" id="GO:0003680">
    <property type="term" value="F:minor groove of adenine-thymine-rich DNA binding"/>
    <property type="evidence" value="ECO:0007669"/>
    <property type="project" value="UniProtKB-UniRule"/>
</dbReference>
<evidence type="ECO:0000256" key="5">
    <source>
        <dbReference type="SAM" id="MobiDB-lite"/>
    </source>
</evidence>
<comment type="caution">
    <text evidence="7">The sequence shown here is derived from an EMBL/GenBank/DDBJ whole genome shotgun (WGS) entry which is preliminary data.</text>
</comment>
<keyword evidence="4" id="KW-0539">Nucleus</keyword>
<dbReference type="InterPro" id="IPR014476">
    <property type="entry name" value="AHL15-29"/>
</dbReference>
<name>A0ABD3EG58_9LAMI</name>
<dbReference type="PIRSF" id="PIRSF016021">
    <property type="entry name" value="ESCAROLA"/>
    <property type="match status" value="1"/>
</dbReference>
<feature type="region of interest" description="Disordered" evidence="5">
    <location>
        <begin position="1"/>
        <end position="64"/>
    </location>
</feature>